<accession>A0A9D2C9I2</accession>
<organism evidence="3 4">
    <name type="scientific">Candidatus Agrococcus pullicola</name>
    <dbReference type="NCBI Taxonomy" id="2838429"/>
    <lineage>
        <taxon>Bacteria</taxon>
        <taxon>Bacillati</taxon>
        <taxon>Actinomycetota</taxon>
        <taxon>Actinomycetes</taxon>
        <taxon>Micrococcales</taxon>
        <taxon>Microbacteriaceae</taxon>
        <taxon>Agrococcus</taxon>
    </lineage>
</organism>
<comment type="caution">
    <text evidence="3">The sequence shown here is derived from an EMBL/GenBank/DDBJ whole genome shotgun (WGS) entry which is preliminary data.</text>
</comment>
<evidence type="ECO:0000259" key="2">
    <source>
        <dbReference type="Pfam" id="PF07179"/>
    </source>
</evidence>
<proteinExistence type="predicted"/>
<sequence length="279" mass="29394">MADHRKADSAGFPWEGRTFDHHDTEYKDDDGSIPPAFRDAMGVLRQRGVRAAETDALVAVVDALRDARLLVPLVAEAGDVGTTPEGRVVDKTQELSIPTVAGPDGAPILPVFSSASAMQVWNSKARPVPASTQRVAVAALEEDAQRVVIDAGSDETELVLGAPALRAIAVGEPWRPAYRESDVTDAIRAAAAEVRSAAAVAIVPGDPQSRLHGAELMIVFVTADETATRSQLGQFTQRLANSEAVATLAASVRVSLYPMGAQGIDVEFPPGSLVARLQS</sequence>
<feature type="region of interest" description="Disordered" evidence="1">
    <location>
        <begin position="1"/>
        <end position="33"/>
    </location>
</feature>
<dbReference type="InterPro" id="IPR009839">
    <property type="entry name" value="SseB_N"/>
</dbReference>
<evidence type="ECO:0000256" key="1">
    <source>
        <dbReference type="SAM" id="MobiDB-lite"/>
    </source>
</evidence>
<name>A0A9D2C9I2_9MICO</name>
<reference evidence="3" key="1">
    <citation type="journal article" date="2021" name="PeerJ">
        <title>Extensive microbial diversity within the chicken gut microbiome revealed by metagenomics and culture.</title>
        <authorList>
            <person name="Gilroy R."/>
            <person name="Ravi A."/>
            <person name="Getino M."/>
            <person name="Pursley I."/>
            <person name="Horton D.L."/>
            <person name="Alikhan N.F."/>
            <person name="Baker D."/>
            <person name="Gharbi K."/>
            <person name="Hall N."/>
            <person name="Watson M."/>
            <person name="Adriaenssens E.M."/>
            <person name="Foster-Nyarko E."/>
            <person name="Jarju S."/>
            <person name="Secka A."/>
            <person name="Antonio M."/>
            <person name="Oren A."/>
            <person name="Chaudhuri R.R."/>
            <person name="La Ragione R."/>
            <person name="Hildebrand F."/>
            <person name="Pallen M.J."/>
        </authorList>
    </citation>
    <scope>NUCLEOTIDE SEQUENCE</scope>
    <source>
        <strain evidence="3">ChiGjej1B1-98</strain>
    </source>
</reference>
<gene>
    <name evidence="3" type="ORF">H9830_03915</name>
</gene>
<dbReference type="Proteomes" id="UP000824005">
    <property type="component" value="Unassembled WGS sequence"/>
</dbReference>
<evidence type="ECO:0000313" key="4">
    <source>
        <dbReference type="Proteomes" id="UP000824005"/>
    </source>
</evidence>
<dbReference type="Pfam" id="PF07179">
    <property type="entry name" value="SseB"/>
    <property type="match status" value="1"/>
</dbReference>
<protein>
    <submittedName>
        <fullName evidence="3">SseB family protein</fullName>
    </submittedName>
</protein>
<dbReference type="EMBL" id="DXDC01000118">
    <property type="protein sequence ID" value="HIY65405.1"/>
    <property type="molecule type" value="Genomic_DNA"/>
</dbReference>
<evidence type="ECO:0000313" key="3">
    <source>
        <dbReference type="EMBL" id="HIY65405.1"/>
    </source>
</evidence>
<feature type="domain" description="SseB protein N-terminal" evidence="2">
    <location>
        <begin position="52"/>
        <end position="163"/>
    </location>
</feature>
<dbReference type="AlphaFoldDB" id="A0A9D2C9I2"/>
<reference evidence="3" key="2">
    <citation type="submission" date="2021-04" db="EMBL/GenBank/DDBJ databases">
        <authorList>
            <person name="Gilroy R."/>
        </authorList>
    </citation>
    <scope>NUCLEOTIDE SEQUENCE</scope>
    <source>
        <strain evidence="3">ChiGjej1B1-98</strain>
    </source>
</reference>